<evidence type="ECO:0000313" key="1">
    <source>
        <dbReference type="EMBL" id="RED45495.1"/>
    </source>
</evidence>
<accession>A0A3D9H7L7</accession>
<gene>
    <name evidence="1" type="ORF">DFQ10_102368</name>
</gene>
<dbReference type="RefSeq" id="WP_115816794.1">
    <property type="nucleotide sequence ID" value="NZ_QRDV01000002.1"/>
</dbReference>
<reference evidence="1 2" key="1">
    <citation type="submission" date="2018-07" db="EMBL/GenBank/DDBJ databases">
        <title>Genomic Encyclopedia of Type Strains, Phase III (KMG-III): the genomes of soil and plant-associated and newly described type strains.</title>
        <authorList>
            <person name="Whitman W."/>
        </authorList>
    </citation>
    <scope>NUCLEOTIDE SEQUENCE [LARGE SCALE GENOMIC DNA]</scope>
    <source>
        <strain evidence="1 2">CECT 7946</strain>
    </source>
</reference>
<organism evidence="1 2">
    <name type="scientific">Winogradskyella eximia</name>
    <dbReference type="NCBI Taxonomy" id="262006"/>
    <lineage>
        <taxon>Bacteria</taxon>
        <taxon>Pseudomonadati</taxon>
        <taxon>Bacteroidota</taxon>
        <taxon>Flavobacteriia</taxon>
        <taxon>Flavobacteriales</taxon>
        <taxon>Flavobacteriaceae</taxon>
        <taxon>Winogradskyella</taxon>
    </lineage>
</organism>
<name>A0A3D9H7L7_9FLAO</name>
<dbReference type="SUPFAM" id="SSF56935">
    <property type="entry name" value="Porins"/>
    <property type="match status" value="1"/>
</dbReference>
<proteinExistence type="predicted"/>
<keyword evidence="2" id="KW-1185">Reference proteome</keyword>
<comment type="caution">
    <text evidence="1">The sequence shown here is derived from an EMBL/GenBank/DDBJ whole genome shotgun (WGS) entry which is preliminary data.</text>
</comment>
<dbReference type="AlphaFoldDB" id="A0A3D9H7L7"/>
<sequence>MKKVNYIIILVLILSSNLIIAQEENVETSKFTFGFSLSEQLVAKDSGENFEVSLGYAISNDMSIYLSAANATMRSKALDKNYKLDKYAIQVTYDFAKSESTKLESIFGFSYINFDKKILEDDNNGLGIDLGIQTTFNLKSRFNYGLRIVSTFSSFSPGGILNAGIIFRYRI</sequence>
<dbReference type="Proteomes" id="UP000256980">
    <property type="component" value="Unassembled WGS sequence"/>
</dbReference>
<protein>
    <submittedName>
        <fullName evidence="1">Outer membrane protein with beta-barrel domain</fullName>
    </submittedName>
</protein>
<dbReference type="OrthoDB" id="1432536at2"/>
<dbReference type="EMBL" id="QRDV01000002">
    <property type="protein sequence ID" value="RED45495.1"/>
    <property type="molecule type" value="Genomic_DNA"/>
</dbReference>
<evidence type="ECO:0000313" key="2">
    <source>
        <dbReference type="Proteomes" id="UP000256980"/>
    </source>
</evidence>